<dbReference type="Gene3D" id="2.40.50.1020">
    <property type="entry name" value="LytTr DNA-binding domain"/>
    <property type="match status" value="1"/>
</dbReference>
<feature type="modified residue" description="4-aspartylphosphate" evidence="1">
    <location>
        <position position="55"/>
    </location>
</feature>
<evidence type="ECO:0000256" key="1">
    <source>
        <dbReference type="PROSITE-ProRule" id="PRU00169"/>
    </source>
</evidence>
<proteinExistence type="predicted"/>
<dbReference type="SUPFAM" id="SSF52172">
    <property type="entry name" value="CheY-like"/>
    <property type="match status" value="1"/>
</dbReference>
<dbReference type="InterPro" id="IPR007492">
    <property type="entry name" value="LytTR_DNA-bd_dom"/>
</dbReference>
<protein>
    <submittedName>
        <fullName evidence="4">Response regulator transcription factor</fullName>
    </submittedName>
</protein>
<evidence type="ECO:0000259" key="3">
    <source>
        <dbReference type="PROSITE" id="PS50930"/>
    </source>
</evidence>
<keyword evidence="1" id="KW-0597">Phosphoprotein</keyword>
<evidence type="ECO:0000259" key="2">
    <source>
        <dbReference type="PROSITE" id="PS50110"/>
    </source>
</evidence>
<feature type="domain" description="Response regulatory" evidence="2">
    <location>
        <begin position="2"/>
        <end position="115"/>
    </location>
</feature>
<dbReference type="PANTHER" id="PTHR37299:SF1">
    <property type="entry name" value="STAGE 0 SPORULATION PROTEIN A HOMOLOG"/>
    <property type="match status" value="1"/>
</dbReference>
<dbReference type="Pfam" id="PF00072">
    <property type="entry name" value="Response_reg"/>
    <property type="match status" value="1"/>
</dbReference>
<dbReference type="InterPro" id="IPR011006">
    <property type="entry name" value="CheY-like_superfamily"/>
</dbReference>
<comment type="caution">
    <text evidence="4">The sequence shown here is derived from an EMBL/GenBank/DDBJ whole genome shotgun (WGS) entry which is preliminary data.</text>
</comment>
<dbReference type="SMART" id="SM00850">
    <property type="entry name" value="LytTR"/>
    <property type="match status" value="1"/>
</dbReference>
<evidence type="ECO:0000313" key="5">
    <source>
        <dbReference type="Proteomes" id="UP000634134"/>
    </source>
</evidence>
<dbReference type="RefSeq" id="WP_194122791.1">
    <property type="nucleotide sequence ID" value="NZ_JACYGY010000001.1"/>
</dbReference>
<reference evidence="5" key="1">
    <citation type="submission" date="2023-07" db="EMBL/GenBank/DDBJ databases">
        <title>Dyadobacter sp. nov 'subterranea' isolated from contaminted grondwater.</title>
        <authorList>
            <person name="Szabo I."/>
            <person name="Al-Omari J."/>
            <person name="Szerdahelyi S.G."/>
            <person name="Rado J."/>
        </authorList>
    </citation>
    <scope>NUCLEOTIDE SEQUENCE [LARGE SCALE GENOMIC DNA]</scope>
    <source>
        <strain evidence="5">UP-52</strain>
    </source>
</reference>
<dbReference type="PROSITE" id="PS50930">
    <property type="entry name" value="HTH_LYTTR"/>
    <property type="match status" value="1"/>
</dbReference>
<sequence>MRILIIEDENMAARRLIKLINDFIPNCEIFGNLDTVTSAVDWLNSNAQPDIIFLDIQLADGISFEIFEHIKVTSPIIFCTAFDQYAIKAFKLNSIDYLLKPVDPDELKNALNKFQSARKAPEITLDQIRVLLQPVQKVYKNRFLVKIGERIQTIAIEEIGIFYSEDKVTFLMTRQGKKFIIDYTLDEVENLLDPELFFRLNRKYISSVGAIKGVFTYSNSRLKIQLENSNDNDILISREKMAAFKNWLGQ</sequence>
<dbReference type="PROSITE" id="PS50110">
    <property type="entry name" value="RESPONSE_REGULATORY"/>
    <property type="match status" value="1"/>
</dbReference>
<name>A0ABR9WGX5_9BACT</name>
<dbReference type="InterPro" id="IPR001789">
    <property type="entry name" value="Sig_transdc_resp-reg_receiver"/>
</dbReference>
<organism evidence="4 5">
    <name type="scientific">Dyadobacter subterraneus</name>
    <dbReference type="NCBI Taxonomy" id="2773304"/>
    <lineage>
        <taxon>Bacteria</taxon>
        <taxon>Pseudomonadati</taxon>
        <taxon>Bacteroidota</taxon>
        <taxon>Cytophagia</taxon>
        <taxon>Cytophagales</taxon>
        <taxon>Spirosomataceae</taxon>
        <taxon>Dyadobacter</taxon>
    </lineage>
</organism>
<dbReference type="Proteomes" id="UP000634134">
    <property type="component" value="Unassembled WGS sequence"/>
</dbReference>
<feature type="domain" description="HTH LytTR-type" evidence="3">
    <location>
        <begin position="143"/>
        <end position="250"/>
    </location>
</feature>
<dbReference type="InterPro" id="IPR046947">
    <property type="entry name" value="LytR-like"/>
</dbReference>
<dbReference type="EMBL" id="JACYGY010000001">
    <property type="protein sequence ID" value="MBE9464752.1"/>
    <property type="molecule type" value="Genomic_DNA"/>
</dbReference>
<dbReference type="PANTHER" id="PTHR37299">
    <property type="entry name" value="TRANSCRIPTIONAL REGULATOR-RELATED"/>
    <property type="match status" value="1"/>
</dbReference>
<evidence type="ECO:0000313" key="4">
    <source>
        <dbReference type="EMBL" id="MBE9464752.1"/>
    </source>
</evidence>
<dbReference type="SMART" id="SM00448">
    <property type="entry name" value="REC"/>
    <property type="match status" value="1"/>
</dbReference>
<dbReference type="Pfam" id="PF04397">
    <property type="entry name" value="LytTR"/>
    <property type="match status" value="1"/>
</dbReference>
<keyword evidence="5" id="KW-1185">Reference proteome</keyword>
<dbReference type="Gene3D" id="3.40.50.2300">
    <property type="match status" value="1"/>
</dbReference>
<accession>A0ABR9WGX5</accession>
<gene>
    <name evidence="4" type="ORF">IEE83_22945</name>
</gene>